<keyword evidence="4" id="KW-1185">Reference proteome</keyword>
<name>A0A4Y7Q3Q4_9AGAM</name>
<evidence type="ECO:0000256" key="1">
    <source>
        <dbReference type="SAM" id="MobiDB-lite"/>
    </source>
</evidence>
<dbReference type="AlphaFoldDB" id="A0A4Y7Q3Q4"/>
<proteinExistence type="predicted"/>
<keyword evidence="2" id="KW-0812">Transmembrane</keyword>
<dbReference type="OrthoDB" id="1922221at2759"/>
<evidence type="ECO:0000313" key="4">
    <source>
        <dbReference type="Proteomes" id="UP000294933"/>
    </source>
</evidence>
<organism evidence="3 4">
    <name type="scientific">Rickenella mellea</name>
    <dbReference type="NCBI Taxonomy" id="50990"/>
    <lineage>
        <taxon>Eukaryota</taxon>
        <taxon>Fungi</taxon>
        <taxon>Dikarya</taxon>
        <taxon>Basidiomycota</taxon>
        <taxon>Agaricomycotina</taxon>
        <taxon>Agaricomycetes</taxon>
        <taxon>Hymenochaetales</taxon>
        <taxon>Rickenellaceae</taxon>
        <taxon>Rickenella</taxon>
    </lineage>
</organism>
<gene>
    <name evidence="3" type="ORF">BD410DRAFT_803833</name>
</gene>
<dbReference type="VEuPathDB" id="FungiDB:BD410DRAFT_803833"/>
<dbReference type="Proteomes" id="UP000294933">
    <property type="component" value="Unassembled WGS sequence"/>
</dbReference>
<feature type="compositionally biased region" description="Basic residues" evidence="1">
    <location>
        <begin position="324"/>
        <end position="337"/>
    </location>
</feature>
<keyword evidence="2" id="KW-1133">Transmembrane helix</keyword>
<feature type="transmembrane region" description="Helical" evidence="2">
    <location>
        <begin position="180"/>
        <end position="200"/>
    </location>
</feature>
<feature type="region of interest" description="Disordered" evidence="1">
    <location>
        <begin position="317"/>
        <end position="345"/>
    </location>
</feature>
<protein>
    <submittedName>
        <fullName evidence="3">Uncharacterized protein</fullName>
    </submittedName>
</protein>
<evidence type="ECO:0000313" key="3">
    <source>
        <dbReference type="EMBL" id="TDL22015.1"/>
    </source>
</evidence>
<evidence type="ECO:0000256" key="2">
    <source>
        <dbReference type="SAM" id="Phobius"/>
    </source>
</evidence>
<dbReference type="EMBL" id="ML170177">
    <property type="protein sequence ID" value="TDL22015.1"/>
    <property type="molecule type" value="Genomic_DNA"/>
</dbReference>
<reference evidence="3 4" key="1">
    <citation type="submission" date="2018-06" db="EMBL/GenBank/DDBJ databases">
        <title>A transcriptomic atlas of mushroom development highlights an independent origin of complex multicellularity.</title>
        <authorList>
            <consortium name="DOE Joint Genome Institute"/>
            <person name="Krizsan K."/>
            <person name="Almasi E."/>
            <person name="Merenyi Z."/>
            <person name="Sahu N."/>
            <person name="Viragh M."/>
            <person name="Koszo T."/>
            <person name="Mondo S."/>
            <person name="Kiss B."/>
            <person name="Balint B."/>
            <person name="Kues U."/>
            <person name="Barry K."/>
            <person name="Hegedus J.C."/>
            <person name="Henrissat B."/>
            <person name="Johnson J."/>
            <person name="Lipzen A."/>
            <person name="Ohm R."/>
            <person name="Nagy I."/>
            <person name="Pangilinan J."/>
            <person name="Yan J."/>
            <person name="Xiong Y."/>
            <person name="Grigoriev I.V."/>
            <person name="Hibbett D.S."/>
            <person name="Nagy L.G."/>
        </authorList>
    </citation>
    <scope>NUCLEOTIDE SEQUENCE [LARGE SCALE GENOMIC DNA]</scope>
    <source>
        <strain evidence="3 4">SZMC22713</strain>
    </source>
</reference>
<sequence>MSMTHTTSDPFNIYHRNTSSYEPFLEDLGQEYVLFPILPNSPNHTLRQVVAFLCTLALPATHPSHLTAPGIFATLKDAQRGYADMGESWSRKRLDTEWSRTESITSYPNPPLPGSSIITTFAILITPLGTLFSSPLSSLRRTENELKEGLHGLRGDCLCNFLEILVDIKLTTAPKAGVEIGVGMAGIAFSVNISIFLILLRDMLLMHGLKHLKAIPDVQDGCCVSFANAWRWGPEDGREDASLEGFLNSMKAMNKSFWSTTFASPTLHGTSNVVTSVLSILATLSRSQMRSKFGAVRLENNASFLDTHTLLPQRAGYFGSAHTSPRRRTQRARRRKQGRVEGEVF</sequence>
<dbReference type="STRING" id="50990.A0A4Y7Q3Q4"/>
<accession>A0A4Y7Q3Q4</accession>
<keyword evidence="2" id="KW-0472">Membrane</keyword>